<dbReference type="InterPro" id="IPR052410">
    <property type="entry name" value="DRC5"/>
</dbReference>
<name>A0ABM1J4M8_POLDO</name>
<sequence>MRIPHTISKNIFKAYKCSTESTLLPYEQRRNIRSEDFKWDKGIVPELKILALNVIASTWKNKPILDELPSCMDRIFLLETLPTNLPFELTISNISDEHYWERAAKDRWSYNNPIDHGKSWRRLYCERHLAEYLENFEASYFESQKDECIKLVKLVSEHVRILKLRALKPTKKASTTLSIDGPDSNDDDDVVEHIPMSIILPQLPHLTEMSLNIGMIYLNDGFEWRDFQFSVQDCSNLGEGLKACSNLRKFSLTRSNLDRVRVATILQKLIRNKNIKELDFSHCKLGDSGAQAVAEFLSLHGQLQVLHLANNNIGENGVSGIVYSLLKKNETSLRHLNLRLNPLGDAGGSHICALLLRNNHVEILNVSSCELSSDIGEAIAEIFESTDINVTSLEIDLSNNNFGPIVGKMFEKVIQTNKNIFKLDTRMCNFTKESEYSIWKSILRRNKKKRGKDRASLSISQRGTTLRSLSPSKYLQEEKGKEKEDIVLAEDETATIKTILPPRIYSEPIFEEN</sequence>
<dbReference type="InterPro" id="IPR001611">
    <property type="entry name" value="Leu-rich_rpt"/>
</dbReference>
<dbReference type="PANTHER" id="PTHR24107">
    <property type="entry name" value="YNEIN REGULATORY COMPLEX SUBUNIT 5"/>
    <property type="match status" value="1"/>
</dbReference>
<dbReference type="RefSeq" id="XP_015187416.1">
    <property type="nucleotide sequence ID" value="XM_015331930.1"/>
</dbReference>
<dbReference type="PANTHER" id="PTHR24107:SF20">
    <property type="entry name" value="DYNEIN REGULATORY COMPLEX SUBUNIT 5"/>
    <property type="match status" value="1"/>
</dbReference>
<keyword evidence="2" id="KW-0963">Cytoplasm</keyword>
<dbReference type="SMART" id="SM00368">
    <property type="entry name" value="LRR_RI"/>
    <property type="match status" value="5"/>
</dbReference>
<dbReference type="SUPFAM" id="SSF52047">
    <property type="entry name" value="RNI-like"/>
    <property type="match status" value="1"/>
</dbReference>
<comment type="subcellular location">
    <subcellularLocation>
        <location evidence="1">Cytoplasm</location>
        <location evidence="1">Cytoskeleton</location>
    </subcellularLocation>
</comment>
<accession>A0ABM1J4M8</accession>
<evidence type="ECO:0000256" key="1">
    <source>
        <dbReference type="ARBA" id="ARBA00004245"/>
    </source>
</evidence>
<evidence type="ECO:0000313" key="5">
    <source>
        <dbReference type="RefSeq" id="XP_015187416.1"/>
    </source>
</evidence>
<dbReference type="Proteomes" id="UP000694924">
    <property type="component" value="Unplaced"/>
</dbReference>
<evidence type="ECO:0000256" key="2">
    <source>
        <dbReference type="ARBA" id="ARBA00022490"/>
    </source>
</evidence>
<organism evidence="4 5">
    <name type="scientific">Polistes dominula</name>
    <name type="common">European paper wasp</name>
    <name type="synonym">Vespa dominula</name>
    <dbReference type="NCBI Taxonomy" id="743375"/>
    <lineage>
        <taxon>Eukaryota</taxon>
        <taxon>Metazoa</taxon>
        <taxon>Ecdysozoa</taxon>
        <taxon>Arthropoda</taxon>
        <taxon>Hexapoda</taxon>
        <taxon>Insecta</taxon>
        <taxon>Pterygota</taxon>
        <taxon>Neoptera</taxon>
        <taxon>Endopterygota</taxon>
        <taxon>Hymenoptera</taxon>
        <taxon>Apocrita</taxon>
        <taxon>Aculeata</taxon>
        <taxon>Vespoidea</taxon>
        <taxon>Vespidae</taxon>
        <taxon>Polistinae</taxon>
        <taxon>Polistini</taxon>
        <taxon>Polistes</taxon>
    </lineage>
</organism>
<keyword evidence="4" id="KW-1185">Reference proteome</keyword>
<dbReference type="InterPro" id="IPR032675">
    <property type="entry name" value="LRR_dom_sf"/>
</dbReference>
<keyword evidence="3" id="KW-0206">Cytoskeleton</keyword>
<dbReference type="GeneID" id="107072193"/>
<dbReference type="Pfam" id="PF13516">
    <property type="entry name" value="LRR_6"/>
    <property type="match status" value="4"/>
</dbReference>
<evidence type="ECO:0000313" key="4">
    <source>
        <dbReference type="Proteomes" id="UP000694924"/>
    </source>
</evidence>
<dbReference type="Gene3D" id="3.80.10.10">
    <property type="entry name" value="Ribonuclease Inhibitor"/>
    <property type="match status" value="2"/>
</dbReference>
<evidence type="ECO:0000256" key="3">
    <source>
        <dbReference type="ARBA" id="ARBA00023212"/>
    </source>
</evidence>
<proteinExistence type="predicted"/>
<gene>
    <name evidence="5" type="primary">LOC107072193</name>
</gene>
<reference evidence="5" key="1">
    <citation type="submission" date="2025-08" db="UniProtKB">
        <authorList>
            <consortium name="RefSeq"/>
        </authorList>
    </citation>
    <scope>IDENTIFICATION</scope>
    <source>
        <tissue evidence="5">Whole body</tissue>
    </source>
</reference>
<protein>
    <submittedName>
        <fullName evidence="5">T-complex-associated testis-expressed protein 1-like</fullName>
    </submittedName>
</protein>